<organism evidence="1 2">
    <name type="scientific">Blastomonas natatoria</name>
    <dbReference type="NCBI Taxonomy" id="34015"/>
    <lineage>
        <taxon>Bacteria</taxon>
        <taxon>Pseudomonadati</taxon>
        <taxon>Pseudomonadota</taxon>
        <taxon>Alphaproteobacteria</taxon>
        <taxon>Sphingomonadales</taxon>
        <taxon>Sphingomonadaceae</taxon>
        <taxon>Blastomonas</taxon>
    </lineage>
</organism>
<dbReference type="SUPFAM" id="SSF88713">
    <property type="entry name" value="Glycoside hydrolase/deacetylase"/>
    <property type="match status" value="1"/>
</dbReference>
<accession>A0A2V3UWS7</accession>
<dbReference type="OrthoDB" id="9771584at2"/>
<dbReference type="GO" id="GO:0005975">
    <property type="term" value="P:carbohydrate metabolic process"/>
    <property type="evidence" value="ECO:0007669"/>
    <property type="project" value="InterPro"/>
</dbReference>
<sequence length="329" mass="37720">MTFARLPGKDDFVRFSPEFGQRYLVTVDVEEEFDWTRPIEREAYSLEAIEAITDFQKLCEDYGVTPLYLVDWPIISDPRGREIYGQLVREGRAEVGIQLHPWVNPPFDEEVTQRNTYAGNLPKELERAKFYMLRDAIAEATGKQPIAYRAGRYGIGNETLNLLREAGVRFDTSVRANFDYRKAEGPDFSQYPLEPYWLDRKLGIVELPVTSVYWGLLRRQGSLFPLAQMASVTKSLMARGRLLERISLTPEGITVDEVIRGIDIALDDGLPILNFSFHSPSLKPGYTPYVRKDEDVTAFYDWWHHVLSYLAERGVRPTSLAEIDAGIVR</sequence>
<evidence type="ECO:0000313" key="1">
    <source>
        <dbReference type="EMBL" id="PXW71571.1"/>
    </source>
</evidence>
<reference evidence="1 2" key="1">
    <citation type="submission" date="2018-05" db="EMBL/GenBank/DDBJ databases">
        <title>Genomic Encyclopedia of Type Strains, Phase IV (KMG-IV): sequencing the most valuable type-strain genomes for metagenomic binning, comparative biology and taxonomic classification.</title>
        <authorList>
            <person name="Goeker M."/>
        </authorList>
    </citation>
    <scope>NUCLEOTIDE SEQUENCE [LARGE SCALE GENOMIC DNA]</scope>
    <source>
        <strain evidence="1 2">DSM 3183</strain>
    </source>
</reference>
<dbReference type="InterPro" id="IPR011330">
    <property type="entry name" value="Glyco_hydro/deAcase_b/a-brl"/>
</dbReference>
<dbReference type="Proteomes" id="UP000248014">
    <property type="component" value="Unassembled WGS sequence"/>
</dbReference>
<evidence type="ECO:0008006" key="3">
    <source>
        <dbReference type="Google" id="ProtNLM"/>
    </source>
</evidence>
<dbReference type="RefSeq" id="WP_110299716.1">
    <property type="nucleotide sequence ID" value="NZ_QJJM01000012.1"/>
</dbReference>
<dbReference type="EMBL" id="QJJM01000012">
    <property type="protein sequence ID" value="PXW71571.1"/>
    <property type="molecule type" value="Genomic_DNA"/>
</dbReference>
<name>A0A2V3UWS7_9SPHN</name>
<protein>
    <recommendedName>
        <fullName evidence="3">WalW protein</fullName>
    </recommendedName>
</protein>
<keyword evidence="2" id="KW-1185">Reference proteome</keyword>
<dbReference type="AlphaFoldDB" id="A0A2V3UWS7"/>
<proteinExistence type="predicted"/>
<evidence type="ECO:0000313" key="2">
    <source>
        <dbReference type="Proteomes" id="UP000248014"/>
    </source>
</evidence>
<comment type="caution">
    <text evidence="1">The sequence shown here is derived from an EMBL/GenBank/DDBJ whole genome shotgun (WGS) entry which is preliminary data.</text>
</comment>
<gene>
    <name evidence="1" type="ORF">C7451_11215</name>
</gene>
<dbReference type="CDD" id="cd10935">
    <property type="entry name" value="CE4_WalW"/>
    <property type="match status" value="1"/>
</dbReference>
<dbReference type="Gene3D" id="3.20.20.370">
    <property type="entry name" value="Glycoside hydrolase/deacetylase"/>
    <property type="match status" value="1"/>
</dbReference>